<dbReference type="Proteomes" id="UP001174677">
    <property type="component" value="Chromosome 16"/>
</dbReference>
<keyword evidence="1" id="KW-0677">Repeat</keyword>
<dbReference type="InterPro" id="IPR032675">
    <property type="entry name" value="LRR_dom_sf"/>
</dbReference>
<dbReference type="InterPro" id="IPR055414">
    <property type="entry name" value="LRR_R13L4/SHOC2-like"/>
</dbReference>
<dbReference type="Gene3D" id="3.40.50.300">
    <property type="entry name" value="P-loop containing nucleotide triphosphate hydrolases"/>
    <property type="match status" value="1"/>
</dbReference>
<protein>
    <recommendedName>
        <fullName evidence="10">Disease resistance protein RPM1-like</fullName>
    </recommendedName>
</protein>
<feature type="domain" description="Disease resistance protein winged helix" evidence="6">
    <location>
        <begin position="431"/>
        <end position="502"/>
    </location>
</feature>
<dbReference type="Pfam" id="PF00931">
    <property type="entry name" value="NB-ARC"/>
    <property type="match status" value="1"/>
</dbReference>
<keyword evidence="9" id="KW-1185">Reference proteome</keyword>
<dbReference type="EMBL" id="JARPOI010000016">
    <property type="protein sequence ID" value="KAJ9145846.1"/>
    <property type="molecule type" value="Genomic_DNA"/>
</dbReference>
<dbReference type="SUPFAM" id="SSF52058">
    <property type="entry name" value="L domain-like"/>
    <property type="match status" value="1"/>
</dbReference>
<dbReference type="Gene3D" id="1.10.8.430">
    <property type="entry name" value="Helical domain of apoptotic protease-activating factors"/>
    <property type="match status" value="1"/>
</dbReference>
<evidence type="ECO:0000256" key="1">
    <source>
        <dbReference type="ARBA" id="ARBA00022737"/>
    </source>
</evidence>
<dbReference type="InterPro" id="IPR058922">
    <property type="entry name" value="WHD_DRP"/>
</dbReference>
<dbReference type="Pfam" id="PF23598">
    <property type="entry name" value="LRR_14"/>
    <property type="match status" value="1"/>
</dbReference>
<comment type="caution">
    <text evidence="8">The sequence shown here is derived from an EMBL/GenBank/DDBJ whole genome shotgun (WGS) entry which is preliminary data.</text>
</comment>
<evidence type="ECO:0008006" key="10">
    <source>
        <dbReference type="Google" id="ProtNLM"/>
    </source>
</evidence>
<dbReference type="PRINTS" id="PR00364">
    <property type="entry name" value="DISEASERSIST"/>
</dbReference>
<evidence type="ECO:0000313" key="8">
    <source>
        <dbReference type="EMBL" id="KAJ9145846.1"/>
    </source>
</evidence>
<proteinExistence type="predicted"/>
<sequence>MASVPAEFLIGKIVSVIENEAALLGGARDDLEEIKRELVSMRSFLHDTDMRRPQTDVEKTWVADVRNLVYDVEDIIDEFMYLSNKRQGRHRSTRNLHNTIGFPKHLWKRRQISVRLQKLSSMIKAIPERNQRYRIDHSMEGKSSDDSGKGALHGESSLFIKDDELVGVEDERQLLVGWLTNGELQRTTISVVGMGGSGKTTLVAKAYNSETVKRHFDCYAWITVSQTYVIEDLFRSLIKQFYRATMEAAPMELSSMNYQQLVEMLVNYLESKRYVVVLDDVWTANLWSQIKVSLPNSRHGSRVMLTTRNESVASLSFEIGSHVHHIRPLSEIEAWALFCMKAFSRNGSKCPLELEILAKDIVEKCQGLPLAIVSLGGLLSAKSSSEWRMVGNSLNWELHNNQILQPVKSILLLSYNDLPYRLKHCFLYCCLFPEDYSIKRKRLIRLWMAEGFVEQVKGITPEEVAEGYLMELIRRSMLHAVERNSFGLPKACKMHDLLRELALSISEEQKFCAVHDEQRVGAREDGIARRLSVQALGKETRVYEGMSLLRAFFWFVDDALFLSSINTLASGFKLLRVLDLEDAPIEKLPNDIVTLFNLRYLNLKRTLVKELPKSIGRLHNLETLNIDDTNIKALPKGIVKLQNLRYLLARRLNPGLYNDFDYVSGIQVHLDISTLKNLQVLGCVESSGNMMKQVQSMTQLVRLELSNVKSSDETELCSAIQNMPFLCRLFVMASNHEILQMNALKSPPPGLRRLCLVGKLENIPGWFHSLESLRVLHLHWSSLENDPTSHLQALPNLRWLILVKAYEGRHLQFRQGFTNLEILELLNFPTLELITIAKGVMSGLKELCIGNCENLMMIPWGVKNLTNLQELTLMNASEQLTKRICAPSGVDHEVVQHIPKINNFCFTSTGWFQESLS</sequence>
<dbReference type="PANTHER" id="PTHR23155">
    <property type="entry name" value="DISEASE RESISTANCE PROTEIN RP"/>
    <property type="match status" value="1"/>
</dbReference>
<accession>A0ABQ9KN82</accession>
<dbReference type="InterPro" id="IPR042197">
    <property type="entry name" value="Apaf_helical"/>
</dbReference>
<dbReference type="InterPro" id="IPR036388">
    <property type="entry name" value="WH-like_DNA-bd_sf"/>
</dbReference>
<feature type="domain" description="Disease resistance R13L4/SHOC-2-like LRR" evidence="7">
    <location>
        <begin position="567"/>
        <end position="881"/>
    </location>
</feature>
<evidence type="ECO:0000259" key="4">
    <source>
        <dbReference type="Pfam" id="PF00931"/>
    </source>
</evidence>
<evidence type="ECO:0000256" key="3">
    <source>
        <dbReference type="ARBA" id="ARBA00022821"/>
    </source>
</evidence>
<evidence type="ECO:0000259" key="6">
    <source>
        <dbReference type="Pfam" id="PF23559"/>
    </source>
</evidence>
<feature type="domain" description="NB-ARC" evidence="4">
    <location>
        <begin position="173"/>
        <end position="346"/>
    </location>
</feature>
<gene>
    <name evidence="8" type="ORF">P3X46_028178</name>
</gene>
<dbReference type="InterPro" id="IPR044974">
    <property type="entry name" value="Disease_R_plants"/>
</dbReference>
<dbReference type="Gene3D" id="1.10.10.10">
    <property type="entry name" value="Winged helix-like DNA-binding domain superfamily/Winged helix DNA-binding domain"/>
    <property type="match status" value="1"/>
</dbReference>
<dbReference type="SUPFAM" id="SSF52540">
    <property type="entry name" value="P-loop containing nucleoside triphosphate hydrolases"/>
    <property type="match status" value="1"/>
</dbReference>
<dbReference type="InterPro" id="IPR027417">
    <property type="entry name" value="P-loop_NTPase"/>
</dbReference>
<dbReference type="Gene3D" id="1.20.5.4130">
    <property type="match status" value="1"/>
</dbReference>
<dbReference type="PANTHER" id="PTHR23155:SF1205">
    <property type="entry name" value="DISEASE RESISTANCE PROTEIN RPM1"/>
    <property type="match status" value="1"/>
</dbReference>
<evidence type="ECO:0000313" key="9">
    <source>
        <dbReference type="Proteomes" id="UP001174677"/>
    </source>
</evidence>
<dbReference type="Pfam" id="PF23559">
    <property type="entry name" value="WHD_DRP"/>
    <property type="match status" value="1"/>
</dbReference>
<feature type="domain" description="Disease resistance N-terminal" evidence="5">
    <location>
        <begin position="7"/>
        <end position="93"/>
    </location>
</feature>
<reference evidence="8" key="1">
    <citation type="journal article" date="2023" name="Plant Biotechnol. J.">
        <title>Chromosome-level wild Hevea brasiliensis genome provides new tools for genomic-assisted breeding and valuable loci to elevate rubber yield.</title>
        <authorList>
            <person name="Cheng H."/>
            <person name="Song X."/>
            <person name="Hu Y."/>
            <person name="Wu T."/>
            <person name="Yang Q."/>
            <person name="An Z."/>
            <person name="Feng S."/>
            <person name="Deng Z."/>
            <person name="Wu W."/>
            <person name="Zeng X."/>
            <person name="Tu M."/>
            <person name="Wang X."/>
            <person name="Huang H."/>
        </authorList>
    </citation>
    <scope>NUCLEOTIDE SEQUENCE</scope>
    <source>
        <strain evidence="8">MT/VB/25A 57/8</strain>
    </source>
</reference>
<dbReference type="Pfam" id="PF18052">
    <property type="entry name" value="Rx_N"/>
    <property type="match status" value="1"/>
</dbReference>
<dbReference type="CDD" id="cd14798">
    <property type="entry name" value="RX-CC_like"/>
    <property type="match status" value="1"/>
</dbReference>
<evidence type="ECO:0000256" key="2">
    <source>
        <dbReference type="ARBA" id="ARBA00022741"/>
    </source>
</evidence>
<evidence type="ECO:0000259" key="5">
    <source>
        <dbReference type="Pfam" id="PF18052"/>
    </source>
</evidence>
<keyword evidence="3" id="KW-0611">Plant defense</keyword>
<dbReference type="InterPro" id="IPR002182">
    <property type="entry name" value="NB-ARC"/>
</dbReference>
<evidence type="ECO:0000259" key="7">
    <source>
        <dbReference type="Pfam" id="PF23598"/>
    </source>
</evidence>
<organism evidence="8 9">
    <name type="scientific">Hevea brasiliensis</name>
    <name type="common">Para rubber tree</name>
    <name type="synonym">Siphonia brasiliensis</name>
    <dbReference type="NCBI Taxonomy" id="3981"/>
    <lineage>
        <taxon>Eukaryota</taxon>
        <taxon>Viridiplantae</taxon>
        <taxon>Streptophyta</taxon>
        <taxon>Embryophyta</taxon>
        <taxon>Tracheophyta</taxon>
        <taxon>Spermatophyta</taxon>
        <taxon>Magnoliopsida</taxon>
        <taxon>eudicotyledons</taxon>
        <taxon>Gunneridae</taxon>
        <taxon>Pentapetalae</taxon>
        <taxon>rosids</taxon>
        <taxon>fabids</taxon>
        <taxon>Malpighiales</taxon>
        <taxon>Euphorbiaceae</taxon>
        <taxon>Crotonoideae</taxon>
        <taxon>Micrandreae</taxon>
        <taxon>Hevea</taxon>
    </lineage>
</organism>
<dbReference type="InterPro" id="IPR038005">
    <property type="entry name" value="RX-like_CC"/>
</dbReference>
<dbReference type="Gene3D" id="3.80.10.10">
    <property type="entry name" value="Ribonuclease Inhibitor"/>
    <property type="match status" value="1"/>
</dbReference>
<name>A0ABQ9KN82_HEVBR</name>
<dbReference type="InterPro" id="IPR041118">
    <property type="entry name" value="Rx_N"/>
</dbReference>
<keyword evidence="2" id="KW-0547">Nucleotide-binding</keyword>